<dbReference type="RefSeq" id="XP_064851659.1">
    <property type="nucleotide sequence ID" value="XM_064995587.1"/>
</dbReference>
<evidence type="ECO:0000313" key="3">
    <source>
        <dbReference type="EMBL" id="GMM34659.1"/>
    </source>
</evidence>
<sequence length="141" mass="16085">MTANQYQLQDLTGPSIQRTSTDTPLNSNYDDDDVVDSDIEAQNSYKYTSQLSLSRRVSTYFLRRLNWKLIIAVIVLLVVAGNVIIGLRNHRMNSDNDESVLSIKDYFKHFKDNAESSRERLAEYVPSYLKIGGEYEGPPSD</sequence>
<evidence type="ECO:0000256" key="1">
    <source>
        <dbReference type="SAM" id="MobiDB-lite"/>
    </source>
</evidence>
<feature type="transmembrane region" description="Helical" evidence="2">
    <location>
        <begin position="65"/>
        <end position="85"/>
    </location>
</feature>
<keyword evidence="2" id="KW-0812">Transmembrane</keyword>
<keyword evidence="2" id="KW-0472">Membrane</keyword>
<comment type="caution">
    <text evidence="3">The sequence shown here is derived from an EMBL/GenBank/DDBJ whole genome shotgun (WGS) entry which is preliminary data.</text>
</comment>
<dbReference type="AlphaFoldDB" id="A0AAV5QIU1"/>
<accession>A0AAV5QIU1</accession>
<keyword evidence="4" id="KW-1185">Reference proteome</keyword>
<dbReference type="GeneID" id="90072638"/>
<protein>
    <submittedName>
        <fullName evidence="3">Uncharacterized protein</fullName>
    </submittedName>
</protein>
<name>A0AAV5QIU1_9ASCO</name>
<gene>
    <name evidence="3" type="ORF">DASC09_019840</name>
</gene>
<feature type="region of interest" description="Disordered" evidence="1">
    <location>
        <begin position="1"/>
        <end position="30"/>
    </location>
</feature>
<feature type="compositionally biased region" description="Polar residues" evidence="1">
    <location>
        <begin position="1"/>
        <end position="28"/>
    </location>
</feature>
<evidence type="ECO:0000256" key="2">
    <source>
        <dbReference type="SAM" id="Phobius"/>
    </source>
</evidence>
<dbReference type="Proteomes" id="UP001360560">
    <property type="component" value="Unassembled WGS sequence"/>
</dbReference>
<keyword evidence="2" id="KW-1133">Transmembrane helix</keyword>
<reference evidence="3 4" key="1">
    <citation type="journal article" date="2023" name="Elife">
        <title>Identification of key yeast species and microbe-microbe interactions impacting larval growth of Drosophila in the wild.</title>
        <authorList>
            <person name="Mure A."/>
            <person name="Sugiura Y."/>
            <person name="Maeda R."/>
            <person name="Honda K."/>
            <person name="Sakurai N."/>
            <person name="Takahashi Y."/>
            <person name="Watada M."/>
            <person name="Katoh T."/>
            <person name="Gotoh A."/>
            <person name="Gotoh Y."/>
            <person name="Taniguchi I."/>
            <person name="Nakamura K."/>
            <person name="Hayashi T."/>
            <person name="Katayama T."/>
            <person name="Uemura T."/>
            <person name="Hattori Y."/>
        </authorList>
    </citation>
    <scope>NUCLEOTIDE SEQUENCE [LARGE SCALE GENOMIC DNA]</scope>
    <source>
        <strain evidence="3 4">SC-9</strain>
    </source>
</reference>
<dbReference type="EMBL" id="BTFZ01000003">
    <property type="protein sequence ID" value="GMM34659.1"/>
    <property type="molecule type" value="Genomic_DNA"/>
</dbReference>
<organism evidence="3 4">
    <name type="scientific">Saccharomycopsis crataegensis</name>
    <dbReference type="NCBI Taxonomy" id="43959"/>
    <lineage>
        <taxon>Eukaryota</taxon>
        <taxon>Fungi</taxon>
        <taxon>Dikarya</taxon>
        <taxon>Ascomycota</taxon>
        <taxon>Saccharomycotina</taxon>
        <taxon>Saccharomycetes</taxon>
        <taxon>Saccharomycopsidaceae</taxon>
        <taxon>Saccharomycopsis</taxon>
    </lineage>
</organism>
<proteinExistence type="predicted"/>
<evidence type="ECO:0000313" key="4">
    <source>
        <dbReference type="Proteomes" id="UP001360560"/>
    </source>
</evidence>